<protein>
    <submittedName>
        <fullName evidence="2">Uncharacterized protein</fullName>
    </submittedName>
</protein>
<comment type="caution">
    <text evidence="2">The sequence shown here is derived from an EMBL/GenBank/DDBJ whole genome shotgun (WGS) entry which is preliminary data.</text>
</comment>
<name>A0AAD6VQP8_9AGAR</name>
<evidence type="ECO:0000313" key="2">
    <source>
        <dbReference type="EMBL" id="KAJ7220141.1"/>
    </source>
</evidence>
<accession>A0AAD6VQP8</accession>
<dbReference type="Proteomes" id="UP001219525">
    <property type="component" value="Unassembled WGS sequence"/>
</dbReference>
<dbReference type="AlphaFoldDB" id="A0AAD6VQP8"/>
<gene>
    <name evidence="2" type="ORF">GGX14DRAFT_559950</name>
</gene>
<evidence type="ECO:0000313" key="3">
    <source>
        <dbReference type="Proteomes" id="UP001219525"/>
    </source>
</evidence>
<sequence>MPLVRSGPQNHFPFTLISLADVALGHSAPSMRAPTLSARTPRHPRATPANPHTQSGHLCTPPAQSACHLCHLHATPAICTPVRGLDALGAVCTPHACPLHVPRTLCMPPRHLRPRIHLSAHSVARAHFRHPAPLPPPCAHSHERAHAQFWGPDLTNGMRPAQSFAFETFHENT</sequence>
<reference evidence="2" key="1">
    <citation type="submission" date="2023-03" db="EMBL/GenBank/DDBJ databases">
        <title>Massive genome expansion in bonnet fungi (Mycena s.s.) driven by repeated elements and novel gene families across ecological guilds.</title>
        <authorList>
            <consortium name="Lawrence Berkeley National Laboratory"/>
            <person name="Harder C.B."/>
            <person name="Miyauchi S."/>
            <person name="Viragh M."/>
            <person name="Kuo A."/>
            <person name="Thoen E."/>
            <person name="Andreopoulos B."/>
            <person name="Lu D."/>
            <person name="Skrede I."/>
            <person name="Drula E."/>
            <person name="Henrissat B."/>
            <person name="Morin E."/>
            <person name="Kohler A."/>
            <person name="Barry K."/>
            <person name="LaButti K."/>
            <person name="Morin E."/>
            <person name="Salamov A."/>
            <person name="Lipzen A."/>
            <person name="Mereny Z."/>
            <person name="Hegedus B."/>
            <person name="Baldrian P."/>
            <person name="Stursova M."/>
            <person name="Weitz H."/>
            <person name="Taylor A."/>
            <person name="Grigoriev I.V."/>
            <person name="Nagy L.G."/>
            <person name="Martin F."/>
            <person name="Kauserud H."/>
        </authorList>
    </citation>
    <scope>NUCLEOTIDE SEQUENCE</scope>
    <source>
        <strain evidence="2">9144</strain>
    </source>
</reference>
<feature type="region of interest" description="Disordered" evidence="1">
    <location>
        <begin position="31"/>
        <end position="57"/>
    </location>
</feature>
<keyword evidence="3" id="KW-1185">Reference proteome</keyword>
<organism evidence="2 3">
    <name type="scientific">Mycena pura</name>
    <dbReference type="NCBI Taxonomy" id="153505"/>
    <lineage>
        <taxon>Eukaryota</taxon>
        <taxon>Fungi</taxon>
        <taxon>Dikarya</taxon>
        <taxon>Basidiomycota</taxon>
        <taxon>Agaricomycotina</taxon>
        <taxon>Agaricomycetes</taxon>
        <taxon>Agaricomycetidae</taxon>
        <taxon>Agaricales</taxon>
        <taxon>Marasmiineae</taxon>
        <taxon>Mycenaceae</taxon>
        <taxon>Mycena</taxon>
    </lineage>
</organism>
<proteinExistence type="predicted"/>
<evidence type="ECO:0000256" key="1">
    <source>
        <dbReference type="SAM" id="MobiDB-lite"/>
    </source>
</evidence>
<dbReference type="EMBL" id="JARJCW010000010">
    <property type="protein sequence ID" value="KAJ7220141.1"/>
    <property type="molecule type" value="Genomic_DNA"/>
</dbReference>